<dbReference type="EMBL" id="SACM01000005">
    <property type="protein sequence ID" value="RVT82880.1"/>
    <property type="molecule type" value="Genomic_DNA"/>
</dbReference>
<reference evidence="3 4" key="1">
    <citation type="submission" date="2019-01" db="EMBL/GenBank/DDBJ databases">
        <authorList>
            <person name="Chen W.-M."/>
        </authorList>
    </citation>
    <scope>NUCLEOTIDE SEQUENCE [LARGE SCALE GENOMIC DNA]</scope>
    <source>
        <strain evidence="3 4">CCP-18</strain>
    </source>
</reference>
<dbReference type="AlphaFoldDB" id="A0A3S2XMY1"/>
<dbReference type="Proteomes" id="UP000288587">
    <property type="component" value="Unassembled WGS sequence"/>
</dbReference>
<comment type="caution">
    <text evidence="3">The sequence shown here is derived from an EMBL/GenBank/DDBJ whole genome shotgun (WGS) entry which is preliminary data.</text>
</comment>
<dbReference type="Pfam" id="PF07331">
    <property type="entry name" value="TctB"/>
    <property type="match status" value="1"/>
</dbReference>
<keyword evidence="1" id="KW-0472">Membrane</keyword>
<organism evidence="3 4">
    <name type="scientific">Inhella crocodyli</name>
    <dbReference type="NCBI Taxonomy" id="2499851"/>
    <lineage>
        <taxon>Bacteria</taxon>
        <taxon>Pseudomonadati</taxon>
        <taxon>Pseudomonadota</taxon>
        <taxon>Betaproteobacteria</taxon>
        <taxon>Burkholderiales</taxon>
        <taxon>Sphaerotilaceae</taxon>
        <taxon>Inhella</taxon>
    </lineage>
</organism>
<feature type="transmembrane region" description="Helical" evidence="1">
    <location>
        <begin position="122"/>
        <end position="143"/>
    </location>
</feature>
<keyword evidence="4" id="KW-1185">Reference proteome</keyword>
<keyword evidence="1" id="KW-0812">Transmembrane</keyword>
<evidence type="ECO:0000259" key="2">
    <source>
        <dbReference type="Pfam" id="PF07331"/>
    </source>
</evidence>
<dbReference type="RefSeq" id="WP_127683861.1">
    <property type="nucleotide sequence ID" value="NZ_SACM01000005.1"/>
</dbReference>
<evidence type="ECO:0000313" key="3">
    <source>
        <dbReference type="EMBL" id="RVT82880.1"/>
    </source>
</evidence>
<feature type="transmembrane region" description="Helical" evidence="1">
    <location>
        <begin position="99"/>
        <end position="115"/>
    </location>
</feature>
<feature type="transmembrane region" description="Helical" evidence="1">
    <location>
        <begin position="9"/>
        <end position="29"/>
    </location>
</feature>
<dbReference type="OrthoDB" id="7029611at2"/>
<dbReference type="InterPro" id="IPR009936">
    <property type="entry name" value="DUF1468"/>
</dbReference>
<evidence type="ECO:0000313" key="4">
    <source>
        <dbReference type="Proteomes" id="UP000288587"/>
    </source>
</evidence>
<name>A0A3S2XMY1_9BURK</name>
<feature type="transmembrane region" description="Helical" evidence="1">
    <location>
        <begin position="75"/>
        <end position="93"/>
    </location>
</feature>
<evidence type="ECO:0000256" key="1">
    <source>
        <dbReference type="SAM" id="Phobius"/>
    </source>
</evidence>
<proteinExistence type="predicted"/>
<sequence>MRPKSERDFVAGLLFMLTGGAFAWGALGYGFGNGRNPGPGYFPFGLGLLLALLGGFLVFRALTVETDGREPIGRIAWRPLLAVVGAIAFFAAALPRLGLPLTVAIATFGVSFATPEARWRPALLLALVMAGFCTAVFVGGLRLNLPLWPLPFHHWGG</sequence>
<accession>A0A3S2XMY1</accession>
<protein>
    <submittedName>
        <fullName evidence="3">Tripartite tricarboxylate transporter TctB family protein</fullName>
    </submittedName>
</protein>
<keyword evidence="1" id="KW-1133">Transmembrane helix</keyword>
<feature type="transmembrane region" description="Helical" evidence="1">
    <location>
        <begin position="41"/>
        <end position="63"/>
    </location>
</feature>
<gene>
    <name evidence="3" type="ORF">EOD73_15035</name>
</gene>
<feature type="domain" description="DUF1468" evidence="2">
    <location>
        <begin position="10"/>
        <end position="146"/>
    </location>
</feature>